<dbReference type="EMBL" id="NIVC01001938">
    <property type="protein sequence ID" value="PAA62429.1"/>
    <property type="molecule type" value="Genomic_DNA"/>
</dbReference>
<name>A0A267ENL9_9PLAT</name>
<comment type="caution">
    <text evidence="1">The sequence shown here is derived from an EMBL/GenBank/DDBJ whole genome shotgun (WGS) entry which is preliminary data.</text>
</comment>
<accession>A0A267ENL9</accession>
<evidence type="ECO:0000313" key="1">
    <source>
        <dbReference type="EMBL" id="PAA62429.1"/>
    </source>
</evidence>
<gene>
    <name evidence="1" type="ORF">BOX15_Mlig015757g1</name>
</gene>
<dbReference type="AlphaFoldDB" id="A0A267ENL9"/>
<sequence length="92" mass="10107">MPPYSPLLNAAKFANSLLKAAIKSRLTQPDVVGEEAGAPGGISQEEWRSMLLERVARESLGVAVTAEEVAWRCSHSEHCILRCPASWFQHAF</sequence>
<proteinExistence type="predicted"/>
<dbReference type="Proteomes" id="UP000215902">
    <property type="component" value="Unassembled WGS sequence"/>
</dbReference>
<evidence type="ECO:0000313" key="2">
    <source>
        <dbReference type="Proteomes" id="UP000215902"/>
    </source>
</evidence>
<keyword evidence="2" id="KW-1185">Reference proteome</keyword>
<reference evidence="1 2" key="1">
    <citation type="submission" date="2017-06" db="EMBL/GenBank/DDBJ databases">
        <title>A platform for efficient transgenesis in Macrostomum lignano, a flatworm model organism for stem cell research.</title>
        <authorList>
            <person name="Berezikov E."/>
        </authorList>
    </citation>
    <scope>NUCLEOTIDE SEQUENCE [LARGE SCALE GENOMIC DNA]</scope>
    <source>
        <strain evidence="1">DV1</strain>
        <tissue evidence="1">Whole organism</tissue>
    </source>
</reference>
<organism evidence="1 2">
    <name type="scientific">Macrostomum lignano</name>
    <dbReference type="NCBI Taxonomy" id="282301"/>
    <lineage>
        <taxon>Eukaryota</taxon>
        <taxon>Metazoa</taxon>
        <taxon>Spiralia</taxon>
        <taxon>Lophotrochozoa</taxon>
        <taxon>Platyhelminthes</taxon>
        <taxon>Rhabditophora</taxon>
        <taxon>Macrostomorpha</taxon>
        <taxon>Macrostomida</taxon>
        <taxon>Macrostomidae</taxon>
        <taxon>Macrostomum</taxon>
    </lineage>
</organism>
<protein>
    <submittedName>
        <fullName evidence="1">Uncharacterized protein</fullName>
    </submittedName>
</protein>